<feature type="compositionally biased region" description="Low complexity" evidence="1">
    <location>
        <begin position="141"/>
        <end position="155"/>
    </location>
</feature>
<dbReference type="EMBL" id="CM016552">
    <property type="protein sequence ID" value="TKW36804.1"/>
    <property type="molecule type" value="Genomic_DNA"/>
</dbReference>
<keyword evidence="3" id="KW-1185">Reference proteome</keyword>
<feature type="region of interest" description="Disordered" evidence="1">
    <location>
        <begin position="1"/>
        <end position="20"/>
    </location>
</feature>
<dbReference type="Gramene" id="TKW36804">
    <property type="protein sequence ID" value="TKW36804"/>
    <property type="gene ID" value="SEVIR_1G006800v2"/>
</dbReference>
<sequence length="271" mass="28345">MQAETSAAKDGRGRGIASAGDSKQGRKVVIAIHGWDLVIASVGLLHDGQARRRPVLSVIRTGGMAGTCLAALSGPGFSSGAMGNATNALIRLDCIVRSPSMQRERGDGGDADRAARRLLRPPKPDPERRIRTHGHRRRARAATPGTRSVPPSVDSTPPPSSCWANAPRIRGRKFRGRVPCSAAVEPSPHVGRCDPEPADVEEPQECSTASFRWHQERNKGAVVSSELVNGMQLMTSEMAVAAGRRGGGGGGGPDGAPAGDVHAAGIVQMIK</sequence>
<feature type="compositionally biased region" description="Basic and acidic residues" evidence="1">
    <location>
        <begin position="102"/>
        <end position="115"/>
    </location>
</feature>
<accession>A0A4U6W597</accession>
<evidence type="ECO:0000256" key="1">
    <source>
        <dbReference type="SAM" id="MobiDB-lite"/>
    </source>
</evidence>
<evidence type="ECO:0000313" key="3">
    <source>
        <dbReference type="Proteomes" id="UP000298652"/>
    </source>
</evidence>
<name>A0A4U6W597_SETVI</name>
<protein>
    <submittedName>
        <fullName evidence="2">Uncharacterized protein</fullName>
    </submittedName>
</protein>
<dbReference type="Proteomes" id="UP000298652">
    <property type="component" value="Chromosome 1"/>
</dbReference>
<gene>
    <name evidence="2" type="ORF">SEVIR_1G006800v2</name>
</gene>
<reference evidence="2" key="1">
    <citation type="submission" date="2019-03" db="EMBL/GenBank/DDBJ databases">
        <title>WGS assembly of Setaria viridis.</title>
        <authorList>
            <person name="Huang P."/>
            <person name="Jenkins J."/>
            <person name="Grimwood J."/>
            <person name="Barry K."/>
            <person name="Healey A."/>
            <person name="Mamidi S."/>
            <person name="Sreedasyam A."/>
            <person name="Shu S."/>
            <person name="Feldman M."/>
            <person name="Wu J."/>
            <person name="Yu Y."/>
            <person name="Chen C."/>
            <person name="Johnson J."/>
            <person name="Rokhsar D."/>
            <person name="Baxter I."/>
            <person name="Schmutz J."/>
            <person name="Brutnell T."/>
            <person name="Kellogg E."/>
        </authorList>
    </citation>
    <scope>NUCLEOTIDE SEQUENCE [LARGE SCALE GENOMIC DNA]</scope>
</reference>
<feature type="region of interest" description="Disordered" evidence="1">
    <location>
        <begin position="100"/>
        <end position="166"/>
    </location>
</feature>
<feature type="compositionally biased region" description="Basic residues" evidence="1">
    <location>
        <begin position="130"/>
        <end position="140"/>
    </location>
</feature>
<organism evidence="2 3">
    <name type="scientific">Setaria viridis</name>
    <name type="common">Green bristlegrass</name>
    <name type="synonym">Setaria italica subsp. viridis</name>
    <dbReference type="NCBI Taxonomy" id="4556"/>
    <lineage>
        <taxon>Eukaryota</taxon>
        <taxon>Viridiplantae</taxon>
        <taxon>Streptophyta</taxon>
        <taxon>Embryophyta</taxon>
        <taxon>Tracheophyta</taxon>
        <taxon>Spermatophyta</taxon>
        <taxon>Magnoliopsida</taxon>
        <taxon>Liliopsida</taxon>
        <taxon>Poales</taxon>
        <taxon>Poaceae</taxon>
        <taxon>PACMAD clade</taxon>
        <taxon>Panicoideae</taxon>
        <taxon>Panicodae</taxon>
        <taxon>Paniceae</taxon>
        <taxon>Cenchrinae</taxon>
        <taxon>Setaria</taxon>
    </lineage>
</organism>
<evidence type="ECO:0000313" key="2">
    <source>
        <dbReference type="EMBL" id="TKW36804.1"/>
    </source>
</evidence>
<dbReference type="AlphaFoldDB" id="A0A4U6W597"/>
<proteinExistence type="predicted"/>